<dbReference type="PANTHER" id="PTHR16151">
    <property type="entry name" value="HAUS AUGMIN-LIKE COMPLEX SUBUNIT 6"/>
    <property type="match status" value="1"/>
</dbReference>
<evidence type="ECO:0000313" key="2">
    <source>
        <dbReference type="EMBL" id="JAI65028.1"/>
    </source>
</evidence>
<dbReference type="PANTHER" id="PTHR16151:SF2">
    <property type="entry name" value="HAUS AUGMIN-LIKE COMPLEX SUBUNIT 6"/>
    <property type="match status" value="1"/>
</dbReference>
<organism evidence="2">
    <name type="scientific">Scylla olivacea</name>
    <name type="common">Orange mud crab</name>
    <name type="synonym">Cancer olivacea</name>
    <dbReference type="NCBI Taxonomy" id="85551"/>
    <lineage>
        <taxon>Eukaryota</taxon>
        <taxon>Metazoa</taxon>
        <taxon>Ecdysozoa</taxon>
        <taxon>Arthropoda</taxon>
        <taxon>Crustacea</taxon>
        <taxon>Multicrustacea</taxon>
        <taxon>Malacostraca</taxon>
        <taxon>Eumalacostraca</taxon>
        <taxon>Eucarida</taxon>
        <taxon>Decapoda</taxon>
        <taxon>Pleocyemata</taxon>
        <taxon>Brachyura</taxon>
        <taxon>Eubrachyura</taxon>
        <taxon>Portunoidea</taxon>
        <taxon>Portunidae</taxon>
        <taxon>Portuninae</taxon>
        <taxon>Scylla</taxon>
    </lineage>
</organism>
<dbReference type="EMBL" id="GDRN01062950">
    <property type="protein sequence ID" value="JAI65028.1"/>
    <property type="molecule type" value="Transcribed_RNA"/>
</dbReference>
<name>A0A0P4WT65_SCYOL</name>
<dbReference type="GO" id="GO:0008017">
    <property type="term" value="F:microtubule binding"/>
    <property type="evidence" value="ECO:0007669"/>
    <property type="project" value="TreeGrafter"/>
</dbReference>
<dbReference type="AlphaFoldDB" id="A0A0P4WT65"/>
<dbReference type="Pfam" id="PF14661">
    <property type="entry name" value="HAUS6_N"/>
    <property type="match status" value="1"/>
</dbReference>
<proteinExistence type="predicted"/>
<dbReference type="InterPro" id="IPR026797">
    <property type="entry name" value="HAUS_6"/>
</dbReference>
<dbReference type="GO" id="GO:0070652">
    <property type="term" value="C:HAUS complex"/>
    <property type="evidence" value="ECO:0007669"/>
    <property type="project" value="InterPro"/>
</dbReference>
<accession>A0A0P4WT65</accession>
<evidence type="ECO:0000259" key="1">
    <source>
        <dbReference type="Pfam" id="PF14661"/>
    </source>
</evidence>
<protein>
    <recommendedName>
        <fullName evidence="1">HAUS augmin-like complex subunit 6 N-terminal domain-containing protein</fullName>
    </recommendedName>
</protein>
<dbReference type="InterPro" id="IPR028163">
    <property type="entry name" value="HAUS_6_N"/>
</dbReference>
<dbReference type="GO" id="GO:1990498">
    <property type="term" value="C:mitotic spindle microtubule"/>
    <property type="evidence" value="ECO:0007669"/>
    <property type="project" value="TreeGrafter"/>
</dbReference>
<sequence>MSKQRIRVDGLQDPDHLLYVSLLILGLDPVALEHKLKTPVNQKCFSRINRKLGDAILHFIYVCLDREKAGKIFRDCWPVLDKKRESQFYKSAFEWYKTLQQSYKQPVPTVMTKTFMEPGGPRFTSTLVTLARIALHTWMNKRGPSHTLLNAPTHCRNREQNWQTLRILQAFKVAHAQNYIMQQRIRENVLVTLKNKARELCSNYRRLCKEGEAASLEFNEVLNNNSRLAHHQKELFASASPAAIQKAVLGDISSMNDSISKLWDKVDHFQQVEESAWKVLCPLLDGSTSLTHINGSVYSPQVPEMVYKTHANAINKLKLQGLYHEGKLDLLSLVQYSTLALTSLLDTFHNTHSHTHTESLDKIRAQSGQVTSLEETVNQLTDSLNALLPSINQSFSSSFLSTSGLPTLERIGLGKPQLCPPTPPFTLLNKPVPMSTTHVPLQLTPSVQQPPPKHIKDGFNTTPRRLLCDMGMIYASRKSPKANVMYSAVTHKDDSIKVIENIQEDTSEQGLSLEMLTADLRGHYQQKKEQTLLSSDQRIYQKQRGIGHSLPKRCFTENYVEKQVKTPMKLLAAPMYQDMKEQEKPEETQNMKCSVDAVESPDDTLIDKLVNGIAEELTKCDGFGSKEVLNSWNETGCKDSTLKSVCAGMSKDSDALSDAIQDMNIIKKFEKLDKSKDCPPNIDFQIDFRQADAQFQSRNHKYPLPLGTPKKQNGPLSEHQTQLADVILIPKILEVNNSLERNTSNAPKTLFIGHEKVAEGSPFSDQRPCVTSEERKGSVLRFERRWQDSTPNLQERLHFVTQTPVKGNWSPVGTKIPSRFDGLDVSPQSNCFVPSIPSDISRENRNQGELWYHSKAKLDFLLKLQNSSQKYDTLLSQENPQVTTSKPSFISYVENLRKSQKAISSEEKSKTERNNNQNISCSSNTEYKVPDMYSNGWPTETVSKEYYDNFSRMQSLLDLDEDTIIDVSNSKHVKDWLQQDELFVSAEDASQQFETQRRQSSSLLPEASVFDTLTDSILSGEMDVALLTDKNVSKQIRRESLSSRRQSVANMRRLSLESTKHPLGSPSFLSEDCSGIFDESSDCLLSTSLEDI</sequence>
<feature type="domain" description="HAUS augmin-like complex subunit 6 N-terminal" evidence="1">
    <location>
        <begin position="18"/>
        <end position="257"/>
    </location>
</feature>
<reference evidence="2" key="1">
    <citation type="submission" date="2015-09" db="EMBL/GenBank/DDBJ databases">
        <title>Scylla olivacea transcriptome.</title>
        <authorList>
            <person name="Ikhwanuddin M."/>
        </authorList>
    </citation>
    <scope>NUCLEOTIDE SEQUENCE</scope>
</reference>
<dbReference type="GO" id="GO:0051225">
    <property type="term" value="P:spindle assembly"/>
    <property type="evidence" value="ECO:0007669"/>
    <property type="project" value="InterPro"/>
</dbReference>